<gene>
    <name evidence="2" type="ORF">BHU72_12545</name>
</gene>
<comment type="caution">
    <text evidence="2">The sequence shown here is derived from an EMBL/GenBank/DDBJ whole genome shotgun (WGS) entry which is preliminary data.</text>
</comment>
<name>A0A1E5L292_9FIRM</name>
<dbReference type="InterPro" id="IPR028976">
    <property type="entry name" value="CheC-like_sf"/>
</dbReference>
<protein>
    <recommendedName>
        <fullName evidence="4">Type II secretion system protein GspE N-terminal domain-containing protein</fullName>
    </recommendedName>
</protein>
<dbReference type="RefSeq" id="WP_069703463.1">
    <property type="nucleotide sequence ID" value="NZ_MJAT01000040.1"/>
</dbReference>
<dbReference type="SUPFAM" id="SSF103039">
    <property type="entry name" value="CheC-like"/>
    <property type="match status" value="1"/>
</dbReference>
<accession>A0A1E5L292</accession>
<evidence type="ECO:0008006" key="4">
    <source>
        <dbReference type="Google" id="ProtNLM"/>
    </source>
</evidence>
<dbReference type="AlphaFoldDB" id="A0A1E5L292"/>
<keyword evidence="3" id="KW-1185">Reference proteome</keyword>
<dbReference type="OrthoDB" id="5614404at2"/>
<dbReference type="SUPFAM" id="SSF160246">
    <property type="entry name" value="EspE N-terminal domain-like"/>
    <property type="match status" value="1"/>
</dbReference>
<proteinExistence type="predicted"/>
<dbReference type="InterPro" id="IPR037257">
    <property type="entry name" value="T2SS_E_N_sf"/>
</dbReference>
<organism evidence="2 3">
    <name type="scientific">Desulfuribacillus stibiiarsenatis</name>
    <dbReference type="NCBI Taxonomy" id="1390249"/>
    <lineage>
        <taxon>Bacteria</taxon>
        <taxon>Bacillati</taxon>
        <taxon>Bacillota</taxon>
        <taxon>Desulfuribacillia</taxon>
        <taxon>Desulfuribacillales</taxon>
        <taxon>Desulfuribacillaceae</taxon>
        <taxon>Desulfuribacillus</taxon>
    </lineage>
</organism>
<dbReference type="GO" id="GO:0006935">
    <property type="term" value="P:chemotaxis"/>
    <property type="evidence" value="ECO:0007669"/>
    <property type="project" value="UniProtKB-KW"/>
</dbReference>
<evidence type="ECO:0000256" key="1">
    <source>
        <dbReference type="ARBA" id="ARBA00022500"/>
    </source>
</evidence>
<sequence>MLSQYFGSFLLNKGYISSEILNELLEQEQSTRMKLGVIAVSKGLLTAAQVEQIHNLQKSQDKKFGELAVELGFFTEEDVDSLLQEQKSSQLVLSQLLIDKGIMDLQALENAVNEYMQDSNLTEAQFEAMQNGNIGDLVEVFLQLPDNSHTQEYMDYMSLFLRNVVRFIDSTPVFLLEDALNTERTMIAVQQNLVGDINLKTYMIMPESTYVPFAARYAQMRIEERNELADASVTEFLNLHNGIFVVNMSEEDKSVNLTPPEVMMLSDLPQITESAICSVDTELGVFYLALVP</sequence>
<dbReference type="Proteomes" id="UP000095255">
    <property type="component" value="Unassembled WGS sequence"/>
</dbReference>
<reference evidence="2 3" key="1">
    <citation type="submission" date="2016-09" db="EMBL/GenBank/DDBJ databases">
        <title>Desulfuribacillus arsenicus sp. nov., an obligately anaerobic, dissimilatory arsenic- and antimonate-reducing bacterium isolated from anoxic sediments.</title>
        <authorList>
            <person name="Abin C.A."/>
            <person name="Hollibaugh J.T."/>
        </authorList>
    </citation>
    <scope>NUCLEOTIDE SEQUENCE [LARGE SCALE GENOMIC DNA]</scope>
    <source>
        <strain evidence="2 3">MLFW-2</strain>
    </source>
</reference>
<dbReference type="EMBL" id="MJAT01000040">
    <property type="protein sequence ID" value="OEH84226.1"/>
    <property type="molecule type" value="Genomic_DNA"/>
</dbReference>
<dbReference type="STRING" id="1390249.BHU72_12545"/>
<evidence type="ECO:0000313" key="2">
    <source>
        <dbReference type="EMBL" id="OEH84226.1"/>
    </source>
</evidence>
<keyword evidence="1" id="KW-0145">Chemotaxis</keyword>
<dbReference type="Gene3D" id="3.40.1550.10">
    <property type="entry name" value="CheC-like"/>
    <property type="match status" value="1"/>
</dbReference>
<evidence type="ECO:0000313" key="3">
    <source>
        <dbReference type="Proteomes" id="UP000095255"/>
    </source>
</evidence>